<reference evidence="3 4" key="1">
    <citation type="submission" date="2021-01" db="EMBL/GenBank/DDBJ databases">
        <title>Whole genome shotgun sequence of Planobispora longispora NBRC 13918.</title>
        <authorList>
            <person name="Komaki H."/>
            <person name="Tamura T."/>
        </authorList>
    </citation>
    <scope>NUCLEOTIDE SEQUENCE [LARGE SCALE GENOMIC DNA]</scope>
    <source>
        <strain evidence="3 4">NBRC 13918</strain>
    </source>
</reference>
<proteinExistence type="predicted"/>
<evidence type="ECO:0000256" key="1">
    <source>
        <dbReference type="SAM" id="Phobius"/>
    </source>
</evidence>
<evidence type="ECO:0000313" key="3">
    <source>
        <dbReference type="EMBL" id="GIH78250.1"/>
    </source>
</evidence>
<keyword evidence="2" id="KW-0732">Signal</keyword>
<evidence type="ECO:0000256" key="2">
    <source>
        <dbReference type="SAM" id="SignalP"/>
    </source>
</evidence>
<dbReference type="RefSeq" id="WP_203892773.1">
    <property type="nucleotide sequence ID" value="NZ_BOOH01000038.1"/>
</dbReference>
<feature type="signal peptide" evidence="2">
    <location>
        <begin position="1"/>
        <end position="20"/>
    </location>
</feature>
<evidence type="ECO:0008006" key="5">
    <source>
        <dbReference type="Google" id="ProtNLM"/>
    </source>
</evidence>
<keyword evidence="4" id="KW-1185">Reference proteome</keyword>
<evidence type="ECO:0000313" key="4">
    <source>
        <dbReference type="Proteomes" id="UP000616724"/>
    </source>
</evidence>
<dbReference type="AlphaFoldDB" id="A0A8J3RP92"/>
<feature type="transmembrane region" description="Helical" evidence="1">
    <location>
        <begin position="52"/>
        <end position="76"/>
    </location>
</feature>
<gene>
    <name evidence="3" type="ORF">Plo01_46790</name>
</gene>
<comment type="caution">
    <text evidence="3">The sequence shown here is derived from an EMBL/GenBank/DDBJ whole genome shotgun (WGS) entry which is preliminary data.</text>
</comment>
<feature type="chain" id="PRO_5039218482" description="MFS transporter" evidence="2">
    <location>
        <begin position="21"/>
        <end position="83"/>
    </location>
</feature>
<protein>
    <recommendedName>
        <fullName evidence="5">MFS transporter</fullName>
    </recommendedName>
</protein>
<keyword evidence="1" id="KW-0812">Transmembrane</keyword>
<accession>A0A8J3RP92</accession>
<keyword evidence="1" id="KW-0472">Membrane</keyword>
<keyword evidence="1" id="KW-1133">Transmembrane helix</keyword>
<sequence length="83" mass="8302">MRTFARVRAALAFGAGIAQVAANLTAQAFQIGLATAPAEQVSGALVALTNATFALANAPTAVMLAAVAVAIAVVSLSHRTFPH</sequence>
<organism evidence="3 4">
    <name type="scientific">Planobispora longispora</name>
    <dbReference type="NCBI Taxonomy" id="28887"/>
    <lineage>
        <taxon>Bacteria</taxon>
        <taxon>Bacillati</taxon>
        <taxon>Actinomycetota</taxon>
        <taxon>Actinomycetes</taxon>
        <taxon>Streptosporangiales</taxon>
        <taxon>Streptosporangiaceae</taxon>
        <taxon>Planobispora</taxon>
    </lineage>
</organism>
<name>A0A8J3RP92_9ACTN</name>
<dbReference type="EMBL" id="BOOH01000038">
    <property type="protein sequence ID" value="GIH78250.1"/>
    <property type="molecule type" value="Genomic_DNA"/>
</dbReference>
<dbReference type="Proteomes" id="UP000616724">
    <property type="component" value="Unassembled WGS sequence"/>
</dbReference>